<keyword evidence="3" id="KW-1185">Reference proteome</keyword>
<gene>
    <name evidence="2" type="ORF">ARMOST_18793</name>
</gene>
<evidence type="ECO:0000256" key="1">
    <source>
        <dbReference type="SAM" id="Phobius"/>
    </source>
</evidence>
<organism evidence="2 3">
    <name type="scientific">Armillaria ostoyae</name>
    <name type="common">Armillaria root rot fungus</name>
    <dbReference type="NCBI Taxonomy" id="47428"/>
    <lineage>
        <taxon>Eukaryota</taxon>
        <taxon>Fungi</taxon>
        <taxon>Dikarya</taxon>
        <taxon>Basidiomycota</taxon>
        <taxon>Agaricomycotina</taxon>
        <taxon>Agaricomycetes</taxon>
        <taxon>Agaricomycetidae</taxon>
        <taxon>Agaricales</taxon>
        <taxon>Marasmiineae</taxon>
        <taxon>Physalacriaceae</taxon>
        <taxon>Armillaria</taxon>
    </lineage>
</organism>
<evidence type="ECO:0000313" key="3">
    <source>
        <dbReference type="Proteomes" id="UP000219338"/>
    </source>
</evidence>
<proteinExistence type="predicted"/>
<feature type="transmembrane region" description="Helical" evidence="1">
    <location>
        <begin position="168"/>
        <end position="186"/>
    </location>
</feature>
<dbReference type="AlphaFoldDB" id="A0A284S2R0"/>
<reference evidence="3" key="1">
    <citation type="journal article" date="2017" name="Nat. Ecol. Evol.">
        <title>Genome expansion and lineage-specific genetic innovations in the forest pathogenic fungi Armillaria.</title>
        <authorList>
            <person name="Sipos G."/>
            <person name="Prasanna A.N."/>
            <person name="Walter M.C."/>
            <person name="O'Connor E."/>
            <person name="Balint B."/>
            <person name="Krizsan K."/>
            <person name="Kiss B."/>
            <person name="Hess J."/>
            <person name="Varga T."/>
            <person name="Slot J."/>
            <person name="Riley R."/>
            <person name="Boka B."/>
            <person name="Rigling D."/>
            <person name="Barry K."/>
            <person name="Lee J."/>
            <person name="Mihaltcheva S."/>
            <person name="LaButti K."/>
            <person name="Lipzen A."/>
            <person name="Waldron R."/>
            <person name="Moloney N.M."/>
            <person name="Sperisen C."/>
            <person name="Kredics L."/>
            <person name="Vagvoelgyi C."/>
            <person name="Patrignani A."/>
            <person name="Fitzpatrick D."/>
            <person name="Nagy I."/>
            <person name="Doyle S."/>
            <person name="Anderson J.B."/>
            <person name="Grigoriev I.V."/>
            <person name="Gueldener U."/>
            <person name="Muensterkoetter M."/>
            <person name="Nagy L.G."/>
        </authorList>
    </citation>
    <scope>NUCLEOTIDE SEQUENCE [LARGE SCALE GENOMIC DNA]</scope>
    <source>
        <strain evidence="3">C18/9</strain>
    </source>
</reference>
<evidence type="ECO:0000313" key="2">
    <source>
        <dbReference type="EMBL" id="SJL15300.1"/>
    </source>
</evidence>
<dbReference type="OMA" id="AVLYWGN"/>
<accession>A0A284S2R0</accession>
<dbReference type="OrthoDB" id="3186354at2759"/>
<protein>
    <submittedName>
        <fullName evidence="2">Uncharacterized protein</fullName>
    </submittedName>
</protein>
<feature type="transmembrane region" description="Helical" evidence="1">
    <location>
        <begin position="206"/>
        <end position="226"/>
    </location>
</feature>
<dbReference type="Proteomes" id="UP000219338">
    <property type="component" value="Unassembled WGS sequence"/>
</dbReference>
<sequence length="355" mass="40061">MLQPPSDQPLDPNSFRPSFGWDYDVLDKKVVREKALELHQLRKVARDRSLNIDYDSLHVYDSSKYHGRKQCIQCYGASARFMLLLGSATLQFIISTIHIAAVLRSMIEGFIWLKNPNGAVLYWGNQARLVNVLKEATTITNCLACDTIMLWRLYVIWNKSVKVSVPPAIMVLAFGVCGYITIYHLSSLSPQPESIEALYRWLQASYSLSLATQLSVTTMIVARIWWMSKRTGSWKSSPTSKPYVDIIWMIVESGAISAMTSTLFLAFFNTDATISVILGDSLGQISAIAPALILFRVGLDAEVSTDVRESSYSLHPRSPLHVTVEHSVCSDQTYSKFEDPSVENRAWQYREEQTQ</sequence>
<keyword evidence="1" id="KW-1133">Transmembrane helix</keyword>
<dbReference type="STRING" id="47428.A0A284S2R0"/>
<dbReference type="EMBL" id="FUEG01000028">
    <property type="protein sequence ID" value="SJL15300.1"/>
    <property type="molecule type" value="Genomic_DNA"/>
</dbReference>
<name>A0A284S2R0_ARMOS</name>
<keyword evidence="1" id="KW-0812">Transmembrane</keyword>
<feature type="transmembrane region" description="Helical" evidence="1">
    <location>
        <begin position="246"/>
        <end position="268"/>
    </location>
</feature>
<feature type="transmembrane region" description="Helical" evidence="1">
    <location>
        <begin position="81"/>
        <end position="103"/>
    </location>
</feature>
<keyword evidence="1" id="KW-0472">Membrane</keyword>